<organism evidence="3 4">
    <name type="scientific">Shewanella litoralis</name>
    <dbReference type="NCBI Taxonomy" id="2282700"/>
    <lineage>
        <taxon>Bacteria</taxon>
        <taxon>Pseudomonadati</taxon>
        <taxon>Pseudomonadota</taxon>
        <taxon>Gammaproteobacteria</taxon>
        <taxon>Alteromonadales</taxon>
        <taxon>Shewanellaceae</taxon>
        <taxon>Shewanella</taxon>
    </lineage>
</organism>
<reference evidence="4" key="1">
    <citation type="journal article" date="2019" name="Int. J. Syst. Evol. Microbiol.">
        <title>The Global Catalogue of Microorganisms (GCM) 10K type strain sequencing project: providing services to taxonomists for standard genome sequencing and annotation.</title>
        <authorList>
            <consortium name="The Broad Institute Genomics Platform"/>
            <consortium name="The Broad Institute Genome Sequencing Center for Infectious Disease"/>
            <person name="Wu L."/>
            <person name="Ma J."/>
        </authorList>
    </citation>
    <scope>NUCLEOTIDE SEQUENCE [LARGE SCALE GENOMIC DNA]</scope>
    <source>
        <strain evidence="4">JCM 32306</strain>
    </source>
</reference>
<feature type="domain" description="Tll0287-like" evidence="2">
    <location>
        <begin position="37"/>
        <end position="198"/>
    </location>
</feature>
<gene>
    <name evidence="3" type="ORF">GCM10009411_24380</name>
</gene>
<sequence>MNPTKTQHFLFVSTLAISSITLLSGASSMAIAQPLAEQQLEQEANQKIAQFSQALKGQLQAAIKQGGLPAGVSVCKSVAPSIAAENSQDGWTLKRTSLRVRNSDNTPDSWELAQLNQFEQTKAAGKQAADAPIVASEYIVNGDTTEFRYMKAIPTQELCLGCHGSNITPELSTLIKQAYPEDKAINFELGDLRGAFSLQKVISSTEQLKTISGKP</sequence>
<dbReference type="Proteomes" id="UP000619118">
    <property type="component" value="Unassembled WGS sequence"/>
</dbReference>
<evidence type="ECO:0000313" key="3">
    <source>
        <dbReference type="EMBL" id="GGQ23462.1"/>
    </source>
</evidence>
<proteinExistence type="predicted"/>
<dbReference type="InterPro" id="IPR021796">
    <property type="entry name" value="Tll0287-like_dom"/>
</dbReference>
<evidence type="ECO:0000256" key="1">
    <source>
        <dbReference type="SAM" id="SignalP"/>
    </source>
</evidence>
<feature type="chain" id="PRO_5046729493" description="Tll0287-like domain-containing protein" evidence="1">
    <location>
        <begin position="33"/>
        <end position="215"/>
    </location>
</feature>
<comment type="caution">
    <text evidence="3">The sequence shown here is derived from an EMBL/GenBank/DDBJ whole genome shotgun (WGS) entry which is preliminary data.</text>
</comment>
<keyword evidence="1" id="KW-0732">Signal</keyword>
<accession>A0ABQ2RBG8</accession>
<evidence type="ECO:0000313" key="4">
    <source>
        <dbReference type="Proteomes" id="UP000619118"/>
    </source>
</evidence>
<dbReference type="EMBL" id="BMQX01000017">
    <property type="protein sequence ID" value="GGQ23462.1"/>
    <property type="molecule type" value="Genomic_DNA"/>
</dbReference>
<protein>
    <recommendedName>
        <fullName evidence="2">Tll0287-like domain-containing protein</fullName>
    </recommendedName>
</protein>
<evidence type="ECO:0000259" key="2">
    <source>
        <dbReference type="Pfam" id="PF11845"/>
    </source>
</evidence>
<dbReference type="RefSeq" id="WP_229785910.1">
    <property type="nucleotide sequence ID" value="NZ_BMQX01000017.1"/>
</dbReference>
<name>A0ABQ2RBG8_9GAMM</name>
<keyword evidence="4" id="KW-1185">Reference proteome</keyword>
<feature type="signal peptide" evidence="1">
    <location>
        <begin position="1"/>
        <end position="32"/>
    </location>
</feature>
<dbReference type="Pfam" id="PF11845">
    <property type="entry name" value="Tll0287-like"/>
    <property type="match status" value="1"/>
</dbReference>